<evidence type="ECO:0000313" key="3">
    <source>
        <dbReference type="Proteomes" id="UP001367508"/>
    </source>
</evidence>
<dbReference type="AlphaFoldDB" id="A0AAN9MVD7"/>
<organism evidence="2 3">
    <name type="scientific">Canavalia gladiata</name>
    <name type="common">Sword bean</name>
    <name type="synonym">Dolichos gladiatus</name>
    <dbReference type="NCBI Taxonomy" id="3824"/>
    <lineage>
        <taxon>Eukaryota</taxon>
        <taxon>Viridiplantae</taxon>
        <taxon>Streptophyta</taxon>
        <taxon>Embryophyta</taxon>
        <taxon>Tracheophyta</taxon>
        <taxon>Spermatophyta</taxon>
        <taxon>Magnoliopsida</taxon>
        <taxon>eudicotyledons</taxon>
        <taxon>Gunneridae</taxon>
        <taxon>Pentapetalae</taxon>
        <taxon>rosids</taxon>
        <taxon>fabids</taxon>
        <taxon>Fabales</taxon>
        <taxon>Fabaceae</taxon>
        <taxon>Papilionoideae</taxon>
        <taxon>50 kb inversion clade</taxon>
        <taxon>NPAAA clade</taxon>
        <taxon>indigoferoid/millettioid clade</taxon>
        <taxon>Phaseoleae</taxon>
        <taxon>Canavalia</taxon>
    </lineage>
</organism>
<name>A0AAN9MVD7_CANGL</name>
<protein>
    <submittedName>
        <fullName evidence="2">Uncharacterized protein</fullName>
    </submittedName>
</protein>
<keyword evidence="1" id="KW-0472">Membrane</keyword>
<dbReference type="EMBL" id="JAYMYQ010000001">
    <property type="protein sequence ID" value="KAK7360611.1"/>
    <property type="molecule type" value="Genomic_DNA"/>
</dbReference>
<gene>
    <name evidence="2" type="ORF">VNO77_02618</name>
</gene>
<keyword evidence="1" id="KW-0812">Transmembrane</keyword>
<keyword evidence="3" id="KW-1185">Reference proteome</keyword>
<sequence>MKETSIGNAIANIAPSIVVQIILTLMLLFQVTNAFDWGCFGAQRHILVFENRMADDVPGYDMTKDVMVAKCGSQYVKLLPKGSAAICGGWFWDPIYICEVYLITGTWAHKIAAYRRDYGCHKEKECKWQCELVTPSGLSLTDTLHCLN</sequence>
<evidence type="ECO:0000256" key="1">
    <source>
        <dbReference type="SAM" id="Phobius"/>
    </source>
</evidence>
<reference evidence="2 3" key="1">
    <citation type="submission" date="2024-01" db="EMBL/GenBank/DDBJ databases">
        <title>The genomes of 5 underutilized Papilionoideae crops provide insights into root nodulation and disease resistanc.</title>
        <authorList>
            <person name="Jiang F."/>
        </authorList>
    </citation>
    <scope>NUCLEOTIDE SEQUENCE [LARGE SCALE GENOMIC DNA]</scope>
    <source>
        <strain evidence="2">LVBAO_FW01</strain>
        <tissue evidence="2">Leaves</tissue>
    </source>
</reference>
<accession>A0AAN9MVD7</accession>
<feature type="transmembrane region" description="Helical" evidence="1">
    <location>
        <begin position="6"/>
        <end position="29"/>
    </location>
</feature>
<dbReference type="Proteomes" id="UP001367508">
    <property type="component" value="Unassembled WGS sequence"/>
</dbReference>
<proteinExistence type="predicted"/>
<comment type="caution">
    <text evidence="2">The sequence shown here is derived from an EMBL/GenBank/DDBJ whole genome shotgun (WGS) entry which is preliminary data.</text>
</comment>
<keyword evidence="1" id="KW-1133">Transmembrane helix</keyword>
<evidence type="ECO:0000313" key="2">
    <source>
        <dbReference type="EMBL" id="KAK7360611.1"/>
    </source>
</evidence>